<evidence type="ECO:0000313" key="11">
    <source>
        <dbReference type="EnsemblPlants" id="Bra023668.1-P"/>
    </source>
</evidence>
<feature type="region of interest" description="Disordered" evidence="9">
    <location>
        <begin position="114"/>
        <end position="166"/>
    </location>
</feature>
<reference evidence="11 12" key="2">
    <citation type="journal article" date="2018" name="Hortic Res">
        <title>Improved Brassica rapa reference genome by single-molecule sequencing and chromosome conformation capture technologies.</title>
        <authorList>
            <person name="Zhang L."/>
            <person name="Cai X."/>
            <person name="Wu J."/>
            <person name="Liu M."/>
            <person name="Grob S."/>
            <person name="Cheng F."/>
            <person name="Liang J."/>
            <person name="Cai C."/>
            <person name="Liu Z."/>
            <person name="Liu B."/>
            <person name="Wang F."/>
            <person name="Li S."/>
            <person name="Liu F."/>
            <person name="Li X."/>
            <person name="Cheng L."/>
            <person name="Yang W."/>
            <person name="Li M.H."/>
            <person name="Grossniklaus U."/>
            <person name="Zheng H."/>
            <person name="Wang X."/>
        </authorList>
    </citation>
    <scope>NUCLEOTIDE SEQUENCE [LARGE SCALE GENOMIC DNA]</scope>
    <source>
        <strain evidence="11 12">cv. Chiifu-401-42</strain>
    </source>
</reference>
<evidence type="ECO:0000256" key="3">
    <source>
        <dbReference type="ARBA" id="ARBA00007682"/>
    </source>
</evidence>
<evidence type="ECO:0000256" key="9">
    <source>
        <dbReference type="SAM" id="MobiDB-lite"/>
    </source>
</evidence>
<feature type="domain" description="CCR4-Not complex component Not N-terminal" evidence="10">
    <location>
        <begin position="24"/>
        <end position="80"/>
    </location>
</feature>
<evidence type="ECO:0000256" key="5">
    <source>
        <dbReference type="ARBA" id="ARBA00022491"/>
    </source>
</evidence>
<dbReference type="EnsemblPlants" id="Bra023668.1">
    <property type="protein sequence ID" value="Bra023668.1-P"/>
    <property type="gene ID" value="Bra023668"/>
</dbReference>
<keyword evidence="12" id="KW-1185">Reference proteome</keyword>
<dbReference type="GO" id="GO:0005634">
    <property type="term" value="C:nucleus"/>
    <property type="evidence" value="ECO:0007669"/>
    <property type="project" value="UniProtKB-SubCell"/>
</dbReference>
<dbReference type="InterPro" id="IPR040168">
    <property type="entry name" value="Not2/3/5"/>
</dbReference>
<evidence type="ECO:0000256" key="8">
    <source>
        <dbReference type="ARBA" id="ARBA00023242"/>
    </source>
</evidence>
<feature type="compositionally biased region" description="Low complexity" evidence="9">
    <location>
        <begin position="140"/>
        <end position="158"/>
    </location>
</feature>
<keyword evidence="6" id="KW-0805">Transcription regulation</keyword>
<dbReference type="Proteomes" id="UP000011750">
    <property type="component" value="Chromosome A02"/>
</dbReference>
<dbReference type="GO" id="GO:0030015">
    <property type="term" value="C:CCR4-NOT core complex"/>
    <property type="evidence" value="ECO:0007669"/>
    <property type="project" value="InterPro"/>
</dbReference>
<proteinExistence type="inferred from homology"/>
<accession>M4E4G5</accession>
<feature type="region of interest" description="Disordered" evidence="9">
    <location>
        <begin position="52"/>
        <end position="71"/>
    </location>
</feature>
<dbReference type="STRING" id="51351.M4E4G5"/>
<keyword evidence="8" id="KW-0539">Nucleus</keyword>
<evidence type="ECO:0000256" key="4">
    <source>
        <dbReference type="ARBA" id="ARBA00022490"/>
    </source>
</evidence>
<evidence type="ECO:0000313" key="12">
    <source>
        <dbReference type="Proteomes" id="UP000011750"/>
    </source>
</evidence>
<dbReference type="InterPro" id="IPR007207">
    <property type="entry name" value="Not_N"/>
</dbReference>
<dbReference type="AlphaFoldDB" id="M4E4G5"/>
<reference evidence="11 12" key="1">
    <citation type="journal article" date="2011" name="Nat. Genet.">
        <title>The genome of the mesopolyploid crop species Brassica rapa.</title>
        <authorList>
            <consortium name="Brassica rapa Genome Sequencing Project Consortium"/>
            <person name="Wang X."/>
            <person name="Wang H."/>
            <person name="Wang J."/>
            <person name="Sun R."/>
            <person name="Wu J."/>
            <person name="Liu S."/>
            <person name="Bai Y."/>
            <person name="Mun J.H."/>
            <person name="Bancroft I."/>
            <person name="Cheng F."/>
            <person name="Huang S."/>
            <person name="Li X."/>
            <person name="Hua W."/>
            <person name="Wang J."/>
            <person name="Wang X."/>
            <person name="Freeling M."/>
            <person name="Pires J.C."/>
            <person name="Paterson A.H."/>
            <person name="Chalhoub B."/>
            <person name="Wang B."/>
            <person name="Hayward A."/>
            <person name="Sharpe A.G."/>
            <person name="Park B.S."/>
            <person name="Weisshaar B."/>
            <person name="Liu B."/>
            <person name="Li B."/>
            <person name="Liu B."/>
            <person name="Tong C."/>
            <person name="Song C."/>
            <person name="Duran C."/>
            <person name="Peng C."/>
            <person name="Geng C."/>
            <person name="Koh C."/>
            <person name="Lin C."/>
            <person name="Edwards D."/>
            <person name="Mu D."/>
            <person name="Shen D."/>
            <person name="Soumpourou E."/>
            <person name="Li F."/>
            <person name="Fraser F."/>
            <person name="Conant G."/>
            <person name="Lassalle G."/>
            <person name="King G.J."/>
            <person name="Bonnema G."/>
            <person name="Tang H."/>
            <person name="Wang H."/>
            <person name="Belcram H."/>
            <person name="Zhou H."/>
            <person name="Hirakawa H."/>
            <person name="Abe H."/>
            <person name="Guo H."/>
            <person name="Wang H."/>
            <person name="Jin H."/>
            <person name="Parkin I.A."/>
            <person name="Batley J."/>
            <person name="Kim J.S."/>
            <person name="Just J."/>
            <person name="Li J."/>
            <person name="Xu J."/>
            <person name="Deng J."/>
            <person name="Kim J.A."/>
            <person name="Li J."/>
            <person name="Yu J."/>
            <person name="Meng J."/>
            <person name="Wang J."/>
            <person name="Min J."/>
            <person name="Poulain J."/>
            <person name="Wang J."/>
            <person name="Hatakeyama K."/>
            <person name="Wu K."/>
            <person name="Wang L."/>
            <person name="Fang L."/>
            <person name="Trick M."/>
            <person name="Links M.G."/>
            <person name="Zhao M."/>
            <person name="Jin M."/>
            <person name="Ramchiary N."/>
            <person name="Drou N."/>
            <person name="Berkman P.J."/>
            <person name="Cai Q."/>
            <person name="Huang Q."/>
            <person name="Li R."/>
            <person name="Tabata S."/>
            <person name="Cheng S."/>
            <person name="Zhang S."/>
            <person name="Zhang S."/>
            <person name="Huang S."/>
            <person name="Sato S."/>
            <person name="Sun S."/>
            <person name="Kwon S.J."/>
            <person name="Choi S.R."/>
            <person name="Lee T.H."/>
            <person name="Fan W."/>
            <person name="Zhao X."/>
            <person name="Tan X."/>
            <person name="Xu X."/>
            <person name="Wang Y."/>
            <person name="Qiu Y."/>
            <person name="Yin Y."/>
            <person name="Li Y."/>
            <person name="Du Y."/>
            <person name="Liao Y."/>
            <person name="Lim Y."/>
            <person name="Narusaka Y."/>
            <person name="Wang Y."/>
            <person name="Wang Z."/>
            <person name="Li Z."/>
            <person name="Wang Z."/>
            <person name="Xiong Z."/>
            <person name="Zhang Z."/>
        </authorList>
    </citation>
    <scope>NUCLEOTIDE SEQUENCE [LARGE SCALE GENOMIC DNA]</scope>
    <source>
        <strain evidence="11 12">cv. Chiifu-401-42</strain>
    </source>
</reference>
<dbReference type="eggNOG" id="KOG2150">
    <property type="taxonomic scope" value="Eukaryota"/>
</dbReference>
<feature type="compositionally biased region" description="Polar residues" evidence="9">
    <location>
        <begin position="227"/>
        <end position="257"/>
    </location>
</feature>
<protein>
    <recommendedName>
        <fullName evidence="10">CCR4-Not complex component Not N-terminal domain-containing protein</fullName>
    </recommendedName>
</protein>
<evidence type="ECO:0000259" key="10">
    <source>
        <dbReference type="Pfam" id="PF04065"/>
    </source>
</evidence>
<comment type="similarity">
    <text evidence="3">Belongs to the CNOT2/3/5 family.</text>
</comment>
<dbReference type="Pfam" id="PF04065">
    <property type="entry name" value="Not3"/>
    <property type="match status" value="1"/>
</dbReference>
<keyword evidence="5" id="KW-0678">Repressor</keyword>
<sequence length="340" mass="36489">MGASRKLQGEIDRVLKKISASYEQSLVDGWKLIEREMEMFKICEKETKTKAFSKEGLGQQPNTDPKERAKSETRDWLNNVFLYLLTFSLCGNMKCSGNITKNFQGTPLSMKSSVAASALPSPKPPSSVADAPLRGIGRVSIPNQPQDSQPSQPSSPIPANGARFSATSAAEVAKRNIMGVKSNVQPLTSPLSKMVLPPTAKGNDGTTSDINPSEVAASIGRAFSPSVVSGSQWRPGSPFQSQNETSSAISPQGSLGTQAPGFNVMSSASLQQQSNAMTQQLGQQPYVTAPDDSTSIAASKAILQMRMILKPKIAADEYEQGAYVYFDFQTPKDESQEGGW</sequence>
<name>M4E4G5_BRACM</name>
<feature type="region of interest" description="Disordered" evidence="9">
    <location>
        <begin position="227"/>
        <end position="262"/>
    </location>
</feature>
<reference evidence="11" key="3">
    <citation type="submission" date="2023-03" db="UniProtKB">
        <authorList>
            <consortium name="EnsemblPlants"/>
        </authorList>
    </citation>
    <scope>IDENTIFICATION</scope>
    <source>
        <strain evidence="11">cv. Chiifu-401-42</strain>
    </source>
</reference>
<organism evidence="11 12">
    <name type="scientific">Brassica campestris</name>
    <name type="common">Field mustard</name>
    <dbReference type="NCBI Taxonomy" id="3711"/>
    <lineage>
        <taxon>Eukaryota</taxon>
        <taxon>Viridiplantae</taxon>
        <taxon>Streptophyta</taxon>
        <taxon>Embryophyta</taxon>
        <taxon>Tracheophyta</taxon>
        <taxon>Spermatophyta</taxon>
        <taxon>Magnoliopsida</taxon>
        <taxon>eudicotyledons</taxon>
        <taxon>Gunneridae</taxon>
        <taxon>Pentapetalae</taxon>
        <taxon>rosids</taxon>
        <taxon>malvids</taxon>
        <taxon>Brassicales</taxon>
        <taxon>Brassicaceae</taxon>
        <taxon>Brassiceae</taxon>
        <taxon>Brassica</taxon>
    </lineage>
</organism>
<dbReference type="InParanoid" id="M4E4G5"/>
<evidence type="ECO:0000256" key="1">
    <source>
        <dbReference type="ARBA" id="ARBA00004123"/>
    </source>
</evidence>
<evidence type="ECO:0000256" key="7">
    <source>
        <dbReference type="ARBA" id="ARBA00023163"/>
    </source>
</evidence>
<dbReference type="PANTHER" id="PTHR23326">
    <property type="entry name" value="CCR4 NOT-RELATED"/>
    <property type="match status" value="1"/>
</dbReference>
<dbReference type="Gramene" id="Bra023668.1">
    <property type="protein sequence ID" value="Bra023668.1-P"/>
    <property type="gene ID" value="Bra023668"/>
</dbReference>
<dbReference type="GO" id="GO:0005737">
    <property type="term" value="C:cytoplasm"/>
    <property type="evidence" value="ECO:0007669"/>
    <property type="project" value="UniProtKB-SubCell"/>
</dbReference>
<evidence type="ECO:0000256" key="6">
    <source>
        <dbReference type="ARBA" id="ARBA00023015"/>
    </source>
</evidence>
<evidence type="ECO:0000256" key="2">
    <source>
        <dbReference type="ARBA" id="ARBA00004496"/>
    </source>
</evidence>
<comment type="subcellular location">
    <subcellularLocation>
        <location evidence="2">Cytoplasm</location>
    </subcellularLocation>
    <subcellularLocation>
        <location evidence="1">Nucleus</location>
    </subcellularLocation>
</comment>
<dbReference type="GO" id="GO:0006355">
    <property type="term" value="P:regulation of DNA-templated transcription"/>
    <property type="evidence" value="ECO:0007669"/>
    <property type="project" value="InterPro"/>
</dbReference>
<keyword evidence="7" id="KW-0804">Transcription</keyword>
<keyword evidence="4" id="KW-0963">Cytoplasm</keyword>
<dbReference type="HOGENOM" id="CLU_817237_0_0_1"/>